<sequence>MVLDSAIALLILSSNFSRIHQEQLPQPQMVNNSFVIEIVSSIHELYQFKNFVFYISERLALDTEISNDFFHDYWETFPLVPSILMINNNQSMDGYLSTPTLCLIMTTGFDDPIMRLASVGLKGVRSLKTIFIYFPILSSEEYYRNLKEYIGFYETIRRVYGWIWRKQFINCLLVTVDNNIFIHEPYPTLRIINVTSKWNSSTFFVDYSTDFKGYVINSPIRYDLPRVFYMTGPRYGLGKKKPHLSGVSGKLFMVFVDHIKASYNESQTDGHEDDPVDLAETVKMIELKQLEISMNSYTGVIGSNIGNSYPIGINDWCMMVPYRNETPAHMFLQRSFRPYTWYFMCCSIFYIALSLWVVTPPPRRDITMSLLQAICSMLLITPLRIIRGTGARIRLIFVMLFIMGFCFTNLYLTKMASFLTASPDVPQINTMQDVIDAKLPIMITNGEYENMLSKNLSAEFMALMVPVSKGEIDKHRDAFNNSFGYCIQSDRWDFLSLQQRFMKNPIFHLSKICTGPYAHIIPIQRDSHFAKPLQEFIISAFQYGLISHWNHEAFADALYLDYVKVILEDDIVEPLSLTYFRSIWIIWCTGLLLSGLAFCLELEWHLWQQNRERFKKLYQHMRQFKWLKFRK</sequence>
<keyword evidence="7" id="KW-0325">Glycoprotein</keyword>
<dbReference type="GO" id="GO:0005886">
    <property type="term" value="C:plasma membrane"/>
    <property type="evidence" value="ECO:0007669"/>
    <property type="project" value="UniProtKB-SubCell"/>
</dbReference>
<evidence type="ECO:0000256" key="2">
    <source>
        <dbReference type="ARBA" id="ARBA00022475"/>
    </source>
</evidence>
<dbReference type="KEGG" id="scac:106081043"/>
<reference evidence="9" key="1">
    <citation type="submission" date="2020-05" db="UniProtKB">
        <authorList>
            <consortium name="EnsemblMetazoa"/>
        </authorList>
    </citation>
    <scope>IDENTIFICATION</scope>
    <source>
        <strain evidence="9">USDA</strain>
    </source>
</reference>
<dbReference type="STRING" id="35570.A0A1I8Q6A1"/>
<dbReference type="InterPro" id="IPR052192">
    <property type="entry name" value="Insect_Ionotropic_Sensory_Rcpt"/>
</dbReference>
<feature type="transmembrane region" description="Helical" evidence="8">
    <location>
        <begin position="339"/>
        <end position="358"/>
    </location>
</feature>
<dbReference type="Proteomes" id="UP000095300">
    <property type="component" value="Unassembled WGS sequence"/>
</dbReference>
<keyword evidence="5 8" id="KW-0472">Membrane</keyword>
<evidence type="ECO:0000313" key="9">
    <source>
        <dbReference type="EnsemblMetazoa" id="SCAU014300-PA"/>
    </source>
</evidence>
<dbReference type="PANTHER" id="PTHR42643">
    <property type="entry name" value="IONOTROPIC RECEPTOR 20A-RELATED"/>
    <property type="match status" value="1"/>
</dbReference>
<evidence type="ECO:0000256" key="1">
    <source>
        <dbReference type="ARBA" id="ARBA00004651"/>
    </source>
</evidence>
<protein>
    <recommendedName>
        <fullName evidence="11">Ionotropic glutamate receptor C-terminal domain-containing protein</fullName>
    </recommendedName>
</protein>
<evidence type="ECO:0000256" key="7">
    <source>
        <dbReference type="ARBA" id="ARBA00023180"/>
    </source>
</evidence>
<evidence type="ECO:0000256" key="4">
    <source>
        <dbReference type="ARBA" id="ARBA00022989"/>
    </source>
</evidence>
<comment type="subcellular location">
    <subcellularLocation>
        <location evidence="1">Cell membrane</location>
        <topology evidence="1">Multi-pass membrane protein</topology>
    </subcellularLocation>
</comment>
<feature type="transmembrane region" description="Helical" evidence="8">
    <location>
        <begin position="584"/>
        <end position="607"/>
    </location>
</feature>
<name>A0A1I8Q6A1_STOCA</name>
<dbReference type="OrthoDB" id="8044407at2759"/>
<evidence type="ECO:0000256" key="8">
    <source>
        <dbReference type="SAM" id="Phobius"/>
    </source>
</evidence>
<organism evidence="9 10">
    <name type="scientific">Stomoxys calcitrans</name>
    <name type="common">Stable fly</name>
    <name type="synonym">Conops calcitrans</name>
    <dbReference type="NCBI Taxonomy" id="35570"/>
    <lineage>
        <taxon>Eukaryota</taxon>
        <taxon>Metazoa</taxon>
        <taxon>Ecdysozoa</taxon>
        <taxon>Arthropoda</taxon>
        <taxon>Hexapoda</taxon>
        <taxon>Insecta</taxon>
        <taxon>Pterygota</taxon>
        <taxon>Neoptera</taxon>
        <taxon>Endopterygota</taxon>
        <taxon>Diptera</taxon>
        <taxon>Brachycera</taxon>
        <taxon>Muscomorpha</taxon>
        <taxon>Muscoidea</taxon>
        <taxon>Muscidae</taxon>
        <taxon>Stomoxys</taxon>
    </lineage>
</organism>
<proteinExistence type="predicted"/>
<evidence type="ECO:0000256" key="5">
    <source>
        <dbReference type="ARBA" id="ARBA00023136"/>
    </source>
</evidence>
<evidence type="ECO:0000256" key="6">
    <source>
        <dbReference type="ARBA" id="ARBA00023170"/>
    </source>
</evidence>
<evidence type="ECO:0000313" key="10">
    <source>
        <dbReference type="Proteomes" id="UP000095300"/>
    </source>
</evidence>
<keyword evidence="6" id="KW-0675">Receptor</keyword>
<keyword evidence="10" id="KW-1185">Reference proteome</keyword>
<feature type="transmembrane region" description="Helical" evidence="8">
    <location>
        <begin position="393"/>
        <end position="412"/>
    </location>
</feature>
<keyword evidence="3 8" id="KW-0812">Transmembrane</keyword>
<dbReference type="AlphaFoldDB" id="A0A1I8Q6A1"/>
<dbReference type="PANTHER" id="PTHR42643:SF39">
    <property type="entry name" value="IONOTROPIC RECEPTOR 56A-RELATED"/>
    <property type="match status" value="1"/>
</dbReference>
<evidence type="ECO:0000256" key="3">
    <source>
        <dbReference type="ARBA" id="ARBA00022692"/>
    </source>
</evidence>
<accession>A0A1I8Q6A1</accession>
<keyword evidence="2" id="KW-1003">Cell membrane</keyword>
<keyword evidence="4 8" id="KW-1133">Transmembrane helix</keyword>
<gene>
    <name evidence="9" type="primary">106081043</name>
</gene>
<dbReference type="EnsemblMetazoa" id="SCAU014300-RA">
    <property type="protein sequence ID" value="SCAU014300-PA"/>
    <property type="gene ID" value="SCAU014300"/>
</dbReference>
<dbReference type="VEuPathDB" id="VectorBase:SCAU014300"/>
<evidence type="ECO:0008006" key="11">
    <source>
        <dbReference type="Google" id="ProtNLM"/>
    </source>
</evidence>